<feature type="domain" description="FecR protein" evidence="2">
    <location>
        <begin position="134"/>
        <end position="215"/>
    </location>
</feature>
<name>A0ABP8FQK9_9BACT</name>
<sequence length="331" mass="37988">MRHDSDIQIDLQLIGKYLAGEASPEEAFSIDVWRGKAPENNELFEVAARLWDEAPGGEIYRRPHQIDEWLKLKEIIEKERKPFIGRRLYTGWKVAAALIVLMGFAIFFYLMQPHTASVMYSERIDAKTMAVKDTLRDSSVVVLFPQSRLRIQDRFAQTGRKVRLEGQGYFSVKRMSDSPFTIYADSIEIIVLGTVFNVKNDVKKVTVSVESGIVKMKKNAKSIVVTAGSSGVFYKSNDRFVLYRDSLDRNSYGYATRSLYFYSTSLAHVKEALENTYGVRVILENKALDSLRINTQFNDRSLDYVLKVISASLDIQYRRKDDTIYFFKNGL</sequence>
<keyword evidence="1" id="KW-0812">Transmembrane</keyword>
<dbReference type="InterPro" id="IPR006860">
    <property type="entry name" value="FecR"/>
</dbReference>
<dbReference type="EMBL" id="BAABFN010000002">
    <property type="protein sequence ID" value="GAA4308916.1"/>
    <property type="molecule type" value="Genomic_DNA"/>
</dbReference>
<dbReference type="InterPro" id="IPR012373">
    <property type="entry name" value="Ferrdict_sens_TM"/>
</dbReference>
<organism evidence="4 5">
    <name type="scientific">Compostibacter hankyongensis</name>
    <dbReference type="NCBI Taxonomy" id="1007089"/>
    <lineage>
        <taxon>Bacteria</taxon>
        <taxon>Pseudomonadati</taxon>
        <taxon>Bacteroidota</taxon>
        <taxon>Chitinophagia</taxon>
        <taxon>Chitinophagales</taxon>
        <taxon>Chitinophagaceae</taxon>
        <taxon>Compostibacter</taxon>
    </lineage>
</organism>
<keyword evidence="1" id="KW-1133">Transmembrane helix</keyword>
<dbReference type="InterPro" id="IPR032508">
    <property type="entry name" value="FecR_C"/>
</dbReference>
<evidence type="ECO:0000313" key="4">
    <source>
        <dbReference type="EMBL" id="GAA4308916.1"/>
    </source>
</evidence>
<reference evidence="5" key="1">
    <citation type="journal article" date="2019" name="Int. J. Syst. Evol. Microbiol.">
        <title>The Global Catalogue of Microorganisms (GCM) 10K type strain sequencing project: providing services to taxonomists for standard genome sequencing and annotation.</title>
        <authorList>
            <consortium name="The Broad Institute Genomics Platform"/>
            <consortium name="The Broad Institute Genome Sequencing Center for Infectious Disease"/>
            <person name="Wu L."/>
            <person name="Ma J."/>
        </authorList>
    </citation>
    <scope>NUCLEOTIDE SEQUENCE [LARGE SCALE GENOMIC DNA]</scope>
    <source>
        <strain evidence="5">JCM 17664</strain>
    </source>
</reference>
<dbReference type="Gene3D" id="3.55.50.30">
    <property type="match status" value="1"/>
</dbReference>
<dbReference type="PANTHER" id="PTHR30273">
    <property type="entry name" value="PERIPLASMIC SIGNAL SENSOR AND SIGMA FACTOR ACTIVATOR FECR-RELATED"/>
    <property type="match status" value="1"/>
</dbReference>
<protein>
    <submittedName>
        <fullName evidence="4">FecR domain-containing protein</fullName>
    </submittedName>
</protein>
<evidence type="ECO:0000259" key="3">
    <source>
        <dbReference type="Pfam" id="PF16344"/>
    </source>
</evidence>
<accession>A0ABP8FQK9</accession>
<keyword evidence="5" id="KW-1185">Reference proteome</keyword>
<dbReference type="RefSeq" id="WP_344978172.1">
    <property type="nucleotide sequence ID" value="NZ_BAABFN010000002.1"/>
</dbReference>
<dbReference type="PIRSF" id="PIRSF018266">
    <property type="entry name" value="FecR"/>
    <property type="match status" value="1"/>
</dbReference>
<dbReference type="PANTHER" id="PTHR30273:SF2">
    <property type="entry name" value="PROTEIN FECR"/>
    <property type="match status" value="1"/>
</dbReference>
<feature type="transmembrane region" description="Helical" evidence="1">
    <location>
        <begin position="88"/>
        <end position="111"/>
    </location>
</feature>
<dbReference type="Proteomes" id="UP001501207">
    <property type="component" value="Unassembled WGS sequence"/>
</dbReference>
<evidence type="ECO:0000259" key="2">
    <source>
        <dbReference type="Pfam" id="PF04773"/>
    </source>
</evidence>
<proteinExistence type="predicted"/>
<feature type="domain" description="Protein FecR C-terminal" evidence="3">
    <location>
        <begin position="259"/>
        <end position="325"/>
    </location>
</feature>
<dbReference type="Pfam" id="PF16344">
    <property type="entry name" value="FecR_C"/>
    <property type="match status" value="1"/>
</dbReference>
<evidence type="ECO:0000256" key="1">
    <source>
        <dbReference type="SAM" id="Phobius"/>
    </source>
</evidence>
<evidence type="ECO:0000313" key="5">
    <source>
        <dbReference type="Proteomes" id="UP001501207"/>
    </source>
</evidence>
<dbReference type="Pfam" id="PF04773">
    <property type="entry name" value="FecR"/>
    <property type="match status" value="1"/>
</dbReference>
<gene>
    <name evidence="4" type="ORF">GCM10023143_16640</name>
</gene>
<dbReference type="Gene3D" id="2.60.120.1440">
    <property type="match status" value="1"/>
</dbReference>
<comment type="caution">
    <text evidence="4">The sequence shown here is derived from an EMBL/GenBank/DDBJ whole genome shotgun (WGS) entry which is preliminary data.</text>
</comment>
<keyword evidence="1" id="KW-0472">Membrane</keyword>